<evidence type="ECO:0000256" key="5">
    <source>
        <dbReference type="SAM" id="MobiDB-lite"/>
    </source>
</evidence>
<dbReference type="EMBL" id="VFMO01000001">
    <property type="protein sequence ID" value="TQJ13173.1"/>
    <property type="molecule type" value="Genomic_DNA"/>
</dbReference>
<accession>A0A542ECW3</accession>
<dbReference type="AlphaFoldDB" id="A0A542ECW3"/>
<feature type="transmembrane region" description="Helical" evidence="6">
    <location>
        <begin position="221"/>
        <end position="237"/>
    </location>
</feature>
<evidence type="ECO:0000256" key="6">
    <source>
        <dbReference type="SAM" id="Phobius"/>
    </source>
</evidence>
<feature type="transmembrane region" description="Helical" evidence="6">
    <location>
        <begin position="243"/>
        <end position="260"/>
    </location>
</feature>
<keyword evidence="2 6" id="KW-0812">Transmembrane</keyword>
<organism evidence="8 9">
    <name type="scientific">Yimella lutea</name>
    <dbReference type="NCBI Taxonomy" id="587872"/>
    <lineage>
        <taxon>Bacteria</taxon>
        <taxon>Bacillati</taxon>
        <taxon>Actinomycetota</taxon>
        <taxon>Actinomycetes</taxon>
        <taxon>Micrococcales</taxon>
        <taxon>Dermacoccaceae</taxon>
        <taxon>Yimella</taxon>
    </lineage>
</organism>
<dbReference type="SUPFAM" id="SSF48317">
    <property type="entry name" value="Acid phosphatase/Vanadium-dependent haloperoxidase"/>
    <property type="match status" value="1"/>
</dbReference>
<feature type="transmembrane region" description="Helical" evidence="6">
    <location>
        <begin position="130"/>
        <end position="148"/>
    </location>
</feature>
<dbReference type="OrthoDB" id="629685at2"/>
<dbReference type="InterPro" id="IPR026841">
    <property type="entry name" value="Aur1/Ipt1"/>
</dbReference>
<evidence type="ECO:0000256" key="2">
    <source>
        <dbReference type="ARBA" id="ARBA00022692"/>
    </source>
</evidence>
<feature type="domain" description="Inositolphosphotransferase Aur1/Ipt1" evidence="7">
    <location>
        <begin position="84"/>
        <end position="259"/>
    </location>
</feature>
<keyword evidence="3 6" id="KW-1133">Transmembrane helix</keyword>
<dbReference type="PANTHER" id="PTHR31310">
    <property type="match status" value="1"/>
</dbReference>
<feature type="transmembrane region" description="Helical" evidence="6">
    <location>
        <begin position="195"/>
        <end position="214"/>
    </location>
</feature>
<dbReference type="Pfam" id="PF14378">
    <property type="entry name" value="PAP2_3"/>
    <property type="match status" value="1"/>
</dbReference>
<keyword evidence="9" id="KW-1185">Reference proteome</keyword>
<dbReference type="InterPro" id="IPR052185">
    <property type="entry name" value="IPC_Synthase-Related"/>
</dbReference>
<name>A0A542ECW3_9MICO</name>
<evidence type="ECO:0000259" key="7">
    <source>
        <dbReference type="Pfam" id="PF14378"/>
    </source>
</evidence>
<feature type="region of interest" description="Disordered" evidence="5">
    <location>
        <begin position="266"/>
        <end position="292"/>
    </location>
</feature>
<dbReference type="InterPro" id="IPR036938">
    <property type="entry name" value="PAP2/HPO_sf"/>
</dbReference>
<evidence type="ECO:0000256" key="1">
    <source>
        <dbReference type="ARBA" id="ARBA00004141"/>
    </source>
</evidence>
<evidence type="ECO:0000256" key="4">
    <source>
        <dbReference type="ARBA" id="ARBA00023136"/>
    </source>
</evidence>
<proteinExistence type="predicted"/>
<feature type="transmembrane region" description="Helical" evidence="6">
    <location>
        <begin position="22"/>
        <end position="45"/>
    </location>
</feature>
<sequence>MTNSTVTPTAERKVEPTRHGPIAQLLIALSPLSLILIGYALTHWITAPLLDDPTHATNRIGIGLQVSGPADVDRSFFAAVPTVWMQEHFATGEPHWYDAVASVIYVTHFMGIPLVTAVAWFRIRARFTRWIGAVLVFSTLGMAGYVLYPAAPPWWASDRGEIGPVVRTSASGWDYLHLRPIGQLLERLQDGSNPVAAMPSLHAGAALLVALFLAPHFGRRGRVLLGTYVVGMAVTLVLTAEHYVIDVLVGWLVAVVAIAVSRKLRPSSTSAPSPSPAPNAPVLRIPSSGGSR</sequence>
<comment type="caution">
    <text evidence="8">The sequence shown here is derived from an EMBL/GenBank/DDBJ whole genome shotgun (WGS) entry which is preliminary data.</text>
</comment>
<dbReference type="GO" id="GO:0016020">
    <property type="term" value="C:membrane"/>
    <property type="evidence" value="ECO:0007669"/>
    <property type="project" value="UniProtKB-SubCell"/>
</dbReference>
<feature type="transmembrane region" description="Helical" evidence="6">
    <location>
        <begin position="103"/>
        <end position="123"/>
    </location>
</feature>
<gene>
    <name evidence="8" type="ORF">FB459_0573</name>
</gene>
<dbReference type="RefSeq" id="WP_141927380.1">
    <property type="nucleotide sequence ID" value="NZ_BAABCI010000015.1"/>
</dbReference>
<evidence type="ECO:0000313" key="9">
    <source>
        <dbReference type="Proteomes" id="UP000320806"/>
    </source>
</evidence>
<dbReference type="Gene3D" id="1.20.144.10">
    <property type="entry name" value="Phosphatidic acid phosphatase type 2/haloperoxidase"/>
    <property type="match status" value="1"/>
</dbReference>
<comment type="subcellular location">
    <subcellularLocation>
        <location evidence="1">Membrane</location>
        <topology evidence="1">Multi-pass membrane protein</topology>
    </subcellularLocation>
</comment>
<dbReference type="PANTHER" id="PTHR31310:SF7">
    <property type="entry name" value="PA-PHOSPHATASE RELATED-FAMILY PROTEIN DDB_G0268928"/>
    <property type="match status" value="1"/>
</dbReference>
<reference evidence="8 9" key="1">
    <citation type="submission" date="2019-06" db="EMBL/GenBank/DDBJ databases">
        <title>Sequencing the genomes of 1000 actinobacteria strains.</title>
        <authorList>
            <person name="Klenk H.-P."/>
        </authorList>
    </citation>
    <scope>NUCLEOTIDE SEQUENCE [LARGE SCALE GENOMIC DNA]</scope>
    <source>
        <strain evidence="8 9">DSM 19828</strain>
    </source>
</reference>
<evidence type="ECO:0000256" key="3">
    <source>
        <dbReference type="ARBA" id="ARBA00022989"/>
    </source>
</evidence>
<protein>
    <submittedName>
        <fullName evidence="8">PAP2 superfamily protein</fullName>
    </submittedName>
</protein>
<keyword evidence="4 6" id="KW-0472">Membrane</keyword>
<evidence type="ECO:0000313" key="8">
    <source>
        <dbReference type="EMBL" id="TQJ13173.1"/>
    </source>
</evidence>
<dbReference type="Proteomes" id="UP000320806">
    <property type="component" value="Unassembled WGS sequence"/>
</dbReference>